<sequence>MKRTSIVFLSASLLALASIAFAEDKVVATYKGGEVTESQIMKELQPFLANQNGGDKNKSFSEFDPKLQENLVRNYIDMKLLEQEAVKSGIESSKEFQDKLNQAKKQLINQELIEQHVKANVTEKMISAEYDKLAANLKGKEEVKVSHILLPTEKEALKVKNRLNKGEKFVKLAKELSKDEGSKANGGEIGYIIPGQLVPEFEEKALSMKVNEISAPVRTQFGWHVIMVLDKRPAQIPSKEEATPGITNKLSREAVVKYIADLESKSDVKILIPKPPVSNEDTKKPNDKNDK</sequence>
<name>A0A9Q0N8I3_9DIPT</name>
<dbReference type="InterPro" id="IPR000297">
    <property type="entry name" value="PPIase_PpiC"/>
</dbReference>
<evidence type="ECO:0000259" key="4">
    <source>
        <dbReference type="PROSITE" id="PS50198"/>
    </source>
</evidence>
<dbReference type="InterPro" id="IPR050245">
    <property type="entry name" value="PrsA_foldase"/>
</dbReference>
<evidence type="ECO:0000313" key="5">
    <source>
        <dbReference type="EMBL" id="KAJ6645036.1"/>
    </source>
</evidence>
<evidence type="ECO:0000256" key="3">
    <source>
        <dbReference type="SAM" id="SignalP"/>
    </source>
</evidence>
<dbReference type="Pfam" id="PF13616">
    <property type="entry name" value="Rotamase_3"/>
    <property type="match status" value="1"/>
</dbReference>
<evidence type="ECO:0000256" key="1">
    <source>
        <dbReference type="PROSITE-ProRule" id="PRU00278"/>
    </source>
</evidence>
<dbReference type="PROSITE" id="PS50198">
    <property type="entry name" value="PPIC_PPIASE_2"/>
    <property type="match status" value="1"/>
</dbReference>
<feature type="signal peptide" evidence="3">
    <location>
        <begin position="1"/>
        <end position="22"/>
    </location>
</feature>
<evidence type="ECO:0000313" key="6">
    <source>
        <dbReference type="Proteomes" id="UP001151699"/>
    </source>
</evidence>
<proteinExistence type="predicted"/>
<dbReference type="Gene3D" id="3.10.50.40">
    <property type="match status" value="1"/>
</dbReference>
<dbReference type="EMBL" id="WJQU01000001">
    <property type="protein sequence ID" value="KAJ6645036.1"/>
    <property type="molecule type" value="Genomic_DNA"/>
</dbReference>
<keyword evidence="1" id="KW-0697">Rotamase</keyword>
<dbReference type="InterPro" id="IPR027304">
    <property type="entry name" value="Trigger_fact/SurA_dom_sf"/>
</dbReference>
<gene>
    <name evidence="5" type="primary">plp</name>
    <name evidence="5" type="ORF">Bhyg_00237</name>
</gene>
<dbReference type="PANTHER" id="PTHR47245:SF2">
    <property type="entry name" value="PEPTIDYL-PROLYL CIS-TRANS ISOMERASE HP_0175-RELATED"/>
    <property type="match status" value="1"/>
</dbReference>
<keyword evidence="6" id="KW-1185">Reference proteome</keyword>
<reference evidence="5" key="1">
    <citation type="submission" date="2022-07" db="EMBL/GenBank/DDBJ databases">
        <authorList>
            <person name="Trinca V."/>
            <person name="Uliana J.V.C."/>
            <person name="Torres T.T."/>
            <person name="Ward R.J."/>
            <person name="Monesi N."/>
        </authorList>
    </citation>
    <scope>NUCLEOTIDE SEQUENCE</scope>
    <source>
        <strain evidence="5">HSMRA1968</strain>
        <tissue evidence="5">Whole embryos</tissue>
    </source>
</reference>
<protein>
    <submittedName>
        <fullName evidence="5">Parvulin-like PPIase</fullName>
    </submittedName>
</protein>
<dbReference type="SUPFAM" id="SSF109998">
    <property type="entry name" value="Triger factor/SurA peptide-binding domain-like"/>
    <property type="match status" value="1"/>
</dbReference>
<dbReference type="AlphaFoldDB" id="A0A9Q0N8I3"/>
<dbReference type="PANTHER" id="PTHR47245">
    <property type="entry name" value="PEPTIDYLPROLYL ISOMERASE"/>
    <property type="match status" value="1"/>
</dbReference>
<organism evidence="5 6">
    <name type="scientific">Pseudolycoriella hygida</name>
    <dbReference type="NCBI Taxonomy" id="35572"/>
    <lineage>
        <taxon>Eukaryota</taxon>
        <taxon>Metazoa</taxon>
        <taxon>Ecdysozoa</taxon>
        <taxon>Arthropoda</taxon>
        <taxon>Hexapoda</taxon>
        <taxon>Insecta</taxon>
        <taxon>Pterygota</taxon>
        <taxon>Neoptera</taxon>
        <taxon>Endopterygota</taxon>
        <taxon>Diptera</taxon>
        <taxon>Nematocera</taxon>
        <taxon>Sciaroidea</taxon>
        <taxon>Sciaridae</taxon>
        <taxon>Pseudolycoriella</taxon>
    </lineage>
</organism>
<dbReference type="Gene3D" id="1.10.8.1040">
    <property type="match status" value="1"/>
</dbReference>
<feature type="domain" description="PpiC" evidence="4">
    <location>
        <begin position="140"/>
        <end position="230"/>
    </location>
</feature>
<feature type="chain" id="PRO_5040113956" evidence="3">
    <location>
        <begin position="23"/>
        <end position="291"/>
    </location>
</feature>
<dbReference type="Proteomes" id="UP001151699">
    <property type="component" value="Chromosome A"/>
</dbReference>
<comment type="caution">
    <text evidence="5">The sequence shown here is derived from an EMBL/GenBank/DDBJ whole genome shotgun (WGS) entry which is preliminary data.</text>
</comment>
<keyword evidence="3" id="KW-0732">Signal</keyword>
<dbReference type="GO" id="GO:0003755">
    <property type="term" value="F:peptidyl-prolyl cis-trans isomerase activity"/>
    <property type="evidence" value="ECO:0007669"/>
    <property type="project" value="UniProtKB-KW"/>
</dbReference>
<feature type="region of interest" description="Disordered" evidence="2">
    <location>
        <begin position="271"/>
        <end position="291"/>
    </location>
</feature>
<accession>A0A9Q0N8I3</accession>
<keyword evidence="1" id="KW-0413">Isomerase</keyword>
<dbReference type="SUPFAM" id="SSF54534">
    <property type="entry name" value="FKBP-like"/>
    <property type="match status" value="1"/>
</dbReference>
<dbReference type="InterPro" id="IPR046357">
    <property type="entry name" value="PPIase_dom_sf"/>
</dbReference>
<evidence type="ECO:0000256" key="2">
    <source>
        <dbReference type="SAM" id="MobiDB-lite"/>
    </source>
</evidence>
<feature type="compositionally biased region" description="Basic and acidic residues" evidence="2">
    <location>
        <begin position="280"/>
        <end position="291"/>
    </location>
</feature>
<dbReference type="OrthoDB" id="2530521at2759"/>